<dbReference type="AlphaFoldDB" id="A0A4Y2C672"/>
<proteinExistence type="predicted"/>
<organism evidence="1 2">
    <name type="scientific">Araneus ventricosus</name>
    <name type="common">Orbweaver spider</name>
    <name type="synonym">Epeira ventricosa</name>
    <dbReference type="NCBI Taxonomy" id="182803"/>
    <lineage>
        <taxon>Eukaryota</taxon>
        <taxon>Metazoa</taxon>
        <taxon>Ecdysozoa</taxon>
        <taxon>Arthropoda</taxon>
        <taxon>Chelicerata</taxon>
        <taxon>Arachnida</taxon>
        <taxon>Araneae</taxon>
        <taxon>Araneomorphae</taxon>
        <taxon>Entelegynae</taxon>
        <taxon>Araneoidea</taxon>
        <taxon>Araneidae</taxon>
        <taxon>Araneus</taxon>
    </lineage>
</organism>
<dbReference type="EMBL" id="BGPR01000147">
    <property type="protein sequence ID" value="GBL99285.1"/>
    <property type="molecule type" value="Genomic_DNA"/>
</dbReference>
<name>A0A4Y2C672_ARAVE</name>
<comment type="caution">
    <text evidence="1">The sequence shown here is derived from an EMBL/GenBank/DDBJ whole genome shotgun (WGS) entry which is preliminary data.</text>
</comment>
<protein>
    <submittedName>
        <fullName evidence="1">Uncharacterized protein</fullName>
    </submittedName>
</protein>
<keyword evidence="2" id="KW-1185">Reference proteome</keyword>
<evidence type="ECO:0000313" key="2">
    <source>
        <dbReference type="Proteomes" id="UP000499080"/>
    </source>
</evidence>
<accession>A0A4Y2C672</accession>
<evidence type="ECO:0000313" key="1">
    <source>
        <dbReference type="EMBL" id="GBL99285.1"/>
    </source>
</evidence>
<dbReference type="Proteomes" id="UP000499080">
    <property type="component" value="Unassembled WGS sequence"/>
</dbReference>
<sequence length="86" mass="10265">MLKPQHKREELVKLRITEDKSETEDMDENFPEIDSEPKLLDFEEIKESSSLNDKLNEEQIHELHDLLWKFSKIFSNKPSKTHLVSK</sequence>
<dbReference type="OrthoDB" id="6434338at2759"/>
<reference evidence="1 2" key="1">
    <citation type="journal article" date="2019" name="Sci. Rep.">
        <title>Orb-weaving spider Araneus ventricosus genome elucidates the spidroin gene catalogue.</title>
        <authorList>
            <person name="Kono N."/>
            <person name="Nakamura H."/>
            <person name="Ohtoshi R."/>
            <person name="Moran D.A.P."/>
            <person name="Shinohara A."/>
            <person name="Yoshida Y."/>
            <person name="Fujiwara M."/>
            <person name="Mori M."/>
            <person name="Tomita M."/>
            <person name="Arakawa K."/>
        </authorList>
    </citation>
    <scope>NUCLEOTIDE SEQUENCE [LARGE SCALE GENOMIC DNA]</scope>
</reference>
<gene>
    <name evidence="1" type="ORF">AVEN_177318_1</name>
</gene>